<proteinExistence type="inferred from homology"/>
<keyword evidence="19" id="KW-0670">Pyruvate</keyword>
<dbReference type="InterPro" id="IPR018274">
    <property type="entry name" value="PEP_util_AS"/>
</dbReference>
<comment type="similarity">
    <text evidence="4">Belongs to the PEP-utilizing enzyme family.</text>
</comment>
<evidence type="ECO:0000256" key="14">
    <source>
        <dbReference type="ARBA" id="ARBA00022842"/>
    </source>
</evidence>
<keyword evidence="8" id="KW-0963">Cytoplasm</keyword>
<comment type="cofactor">
    <cofactor evidence="2">
        <name>Mg(2+)</name>
        <dbReference type="ChEBI" id="CHEBI:18420"/>
    </cofactor>
</comment>
<evidence type="ECO:0000256" key="7">
    <source>
        <dbReference type="ARBA" id="ARBA00022448"/>
    </source>
</evidence>
<protein>
    <recommendedName>
        <fullName evidence="6">Phosphoenolpyruvate-protein phosphotransferase</fullName>
        <ecNumber evidence="5">2.7.3.9</ecNumber>
    </recommendedName>
    <alternativeName>
        <fullName evidence="15">Phosphotransferase system, enzyme I</fullName>
    </alternativeName>
</protein>
<comment type="caution">
    <text evidence="19">The sequence shown here is derived from an EMBL/GenBank/DDBJ whole genome shotgun (WGS) entry which is preliminary data.</text>
</comment>
<dbReference type="InterPro" id="IPR036637">
    <property type="entry name" value="Phosphohistidine_dom_sf"/>
</dbReference>
<dbReference type="Pfam" id="PF02896">
    <property type="entry name" value="PEP-utilizers_C"/>
    <property type="match status" value="1"/>
</dbReference>
<comment type="subcellular location">
    <subcellularLocation>
        <location evidence="3">Cytoplasm</location>
    </subcellularLocation>
</comment>
<evidence type="ECO:0000259" key="17">
    <source>
        <dbReference type="Pfam" id="PF02896"/>
    </source>
</evidence>
<keyword evidence="10 19" id="KW-0808">Transferase</keyword>
<feature type="domain" description="PEP-utilising enzyme mobile" evidence="16">
    <location>
        <begin position="164"/>
        <end position="236"/>
    </location>
</feature>
<evidence type="ECO:0000259" key="18">
    <source>
        <dbReference type="Pfam" id="PF05524"/>
    </source>
</evidence>
<dbReference type="InterPro" id="IPR023151">
    <property type="entry name" value="PEP_util_CS"/>
</dbReference>
<dbReference type="GO" id="GO:0016301">
    <property type="term" value="F:kinase activity"/>
    <property type="evidence" value="ECO:0007669"/>
    <property type="project" value="UniProtKB-KW"/>
</dbReference>
<dbReference type="PROSITE" id="PS00742">
    <property type="entry name" value="PEP_ENZYMES_2"/>
    <property type="match status" value="1"/>
</dbReference>
<keyword evidence="9" id="KW-0762">Sugar transport</keyword>
<keyword evidence="7" id="KW-0813">Transport</keyword>
<evidence type="ECO:0000256" key="15">
    <source>
        <dbReference type="ARBA" id="ARBA00033235"/>
    </source>
</evidence>
<dbReference type="PROSITE" id="PS00370">
    <property type="entry name" value="PEP_ENZYMES_PHOS_SITE"/>
    <property type="match status" value="1"/>
</dbReference>
<dbReference type="SUPFAM" id="SSF52009">
    <property type="entry name" value="Phosphohistidine domain"/>
    <property type="match status" value="1"/>
</dbReference>
<evidence type="ECO:0000256" key="13">
    <source>
        <dbReference type="ARBA" id="ARBA00022777"/>
    </source>
</evidence>
<dbReference type="SUPFAM" id="SSF51621">
    <property type="entry name" value="Phosphoenolpyruvate/pyruvate domain"/>
    <property type="match status" value="1"/>
</dbReference>
<name>A0A0W8FUE7_9ZZZZ</name>
<evidence type="ECO:0000256" key="9">
    <source>
        <dbReference type="ARBA" id="ARBA00022597"/>
    </source>
</evidence>
<dbReference type="NCBIfam" id="TIGR01417">
    <property type="entry name" value="PTS_I_fam"/>
    <property type="match status" value="1"/>
</dbReference>
<dbReference type="InterPro" id="IPR050499">
    <property type="entry name" value="PEP-utilizing_PTS_enzyme"/>
</dbReference>
<evidence type="ECO:0000313" key="19">
    <source>
        <dbReference type="EMBL" id="KUG24334.1"/>
    </source>
</evidence>
<dbReference type="Gene3D" id="1.10.274.10">
    <property type="entry name" value="PtsI, HPr-binding domain"/>
    <property type="match status" value="1"/>
</dbReference>
<keyword evidence="11" id="KW-0598">Phosphotransferase system</keyword>
<evidence type="ECO:0000256" key="12">
    <source>
        <dbReference type="ARBA" id="ARBA00022723"/>
    </source>
</evidence>
<comment type="catalytic activity">
    <reaction evidence="1">
        <text>L-histidyl-[protein] + phosphoenolpyruvate = N(pros)-phospho-L-histidyl-[protein] + pyruvate</text>
        <dbReference type="Rhea" id="RHEA:23880"/>
        <dbReference type="Rhea" id="RHEA-COMP:9745"/>
        <dbReference type="Rhea" id="RHEA-COMP:9746"/>
        <dbReference type="ChEBI" id="CHEBI:15361"/>
        <dbReference type="ChEBI" id="CHEBI:29979"/>
        <dbReference type="ChEBI" id="CHEBI:58702"/>
        <dbReference type="ChEBI" id="CHEBI:64837"/>
        <dbReference type="EC" id="2.7.3.9"/>
    </reaction>
</comment>
<dbReference type="InterPro" id="IPR015813">
    <property type="entry name" value="Pyrv/PenolPyrv_kinase-like_dom"/>
</dbReference>
<dbReference type="EC" id="2.7.3.9" evidence="5"/>
<evidence type="ECO:0000256" key="1">
    <source>
        <dbReference type="ARBA" id="ARBA00000683"/>
    </source>
</evidence>
<dbReference type="InterPro" id="IPR000121">
    <property type="entry name" value="PEP_util_C"/>
</dbReference>
<gene>
    <name evidence="19" type="ORF">ASZ90_005885</name>
</gene>
<evidence type="ECO:0000256" key="2">
    <source>
        <dbReference type="ARBA" id="ARBA00001946"/>
    </source>
</evidence>
<sequence length="593" mass="67399">MNPDQTKKTFVLKGVGVSPGVAIGRVYRFDPLDSQISLYKLKSSLLVPKEILRFRKALKESEYQLLEIQKNLKKTRVTEPLYVIDVHILILKDKKFINRTIKYIQRLKINAEWAVRLTLDRYEQIFEKVEDNYIRGRISDIQNVSQRILSNLFGGKKETVWGTDEKVIVVAQDISPANTVQMKLDKVIGFATDAGGRTSHTAIVARDMELPAVVGLDNITRFVRTGDEIIVDGISGLVVVNPYPEMLQRYEEKKLLYSAAKDEFLKDAKSPAVTIDNHTVRIGCNIEFVEEIPSAIAHGAEHIGLYRTEFIYINRQELPTEEDHFNNYQQITNTKDLLWSTIRTFDLGGDKFSASQKPVKELNPQMGMRAIRFCLKEVEIFKTQLKAIWRAGAFGKTKILFPMISSVEEIVEAKKLLEETRKELLAQGENIAAKMEIGAMIEVPAAVVIADKLAREVDFFSIGTNDLIQYSLAIDRSNERLTYLYEPLHPAVLKLVKSAVDTAHEAGISVSMCGEMAGDPMCTLILLGMELDELSMNHLAIPRIKKIIRESTLKESKILLDKAFSFNMASEVREYVHDYMKERFPVEFKNEDD</sequence>
<evidence type="ECO:0000256" key="6">
    <source>
        <dbReference type="ARBA" id="ARBA00016544"/>
    </source>
</evidence>
<evidence type="ECO:0000256" key="11">
    <source>
        <dbReference type="ARBA" id="ARBA00022683"/>
    </source>
</evidence>
<evidence type="ECO:0000256" key="4">
    <source>
        <dbReference type="ARBA" id="ARBA00007837"/>
    </source>
</evidence>
<feature type="domain" description="Phosphotransferase system enzyme I N-terminal" evidence="18">
    <location>
        <begin position="13"/>
        <end position="137"/>
    </location>
</feature>
<dbReference type="SUPFAM" id="SSF47831">
    <property type="entry name" value="Enzyme I of the PEP:sugar phosphotransferase system HPr-binding (sub)domain"/>
    <property type="match status" value="1"/>
</dbReference>
<dbReference type="InterPro" id="IPR006318">
    <property type="entry name" value="PTS_EI-like"/>
</dbReference>
<dbReference type="EMBL" id="LNQE01000851">
    <property type="protein sequence ID" value="KUG24334.1"/>
    <property type="molecule type" value="Genomic_DNA"/>
</dbReference>
<organism evidence="19">
    <name type="scientific">hydrocarbon metagenome</name>
    <dbReference type="NCBI Taxonomy" id="938273"/>
    <lineage>
        <taxon>unclassified sequences</taxon>
        <taxon>metagenomes</taxon>
        <taxon>ecological metagenomes</taxon>
    </lineage>
</organism>
<dbReference type="InterPro" id="IPR024692">
    <property type="entry name" value="PTS_EI"/>
</dbReference>
<dbReference type="InterPro" id="IPR036618">
    <property type="entry name" value="PtsI_HPr-bd_sf"/>
</dbReference>
<dbReference type="PANTHER" id="PTHR46244:SF6">
    <property type="entry name" value="PHOSPHOENOLPYRUVATE-PROTEIN PHOSPHOTRANSFERASE"/>
    <property type="match status" value="1"/>
</dbReference>
<dbReference type="PANTHER" id="PTHR46244">
    <property type="entry name" value="PHOSPHOENOLPYRUVATE-PROTEIN PHOSPHOTRANSFERASE"/>
    <property type="match status" value="1"/>
</dbReference>
<keyword evidence="14" id="KW-0460">Magnesium</keyword>
<reference evidence="19" key="1">
    <citation type="journal article" date="2015" name="Proc. Natl. Acad. Sci. U.S.A.">
        <title>Networks of energetic and metabolic interactions define dynamics in microbial communities.</title>
        <authorList>
            <person name="Embree M."/>
            <person name="Liu J.K."/>
            <person name="Al-Bassam M.M."/>
            <person name="Zengler K."/>
        </authorList>
    </citation>
    <scope>NUCLEOTIDE SEQUENCE</scope>
</reference>
<evidence type="ECO:0000256" key="3">
    <source>
        <dbReference type="ARBA" id="ARBA00004496"/>
    </source>
</evidence>
<dbReference type="PRINTS" id="PR01736">
    <property type="entry name" value="PHPHTRNFRASE"/>
</dbReference>
<accession>A0A0W8FUE7</accession>
<dbReference type="InterPro" id="IPR008279">
    <property type="entry name" value="PEP-util_enz_mobile_dom"/>
</dbReference>
<dbReference type="GO" id="GO:0005737">
    <property type="term" value="C:cytoplasm"/>
    <property type="evidence" value="ECO:0007669"/>
    <property type="project" value="UniProtKB-SubCell"/>
</dbReference>
<dbReference type="GO" id="GO:0008965">
    <property type="term" value="F:phosphoenolpyruvate-protein phosphotransferase activity"/>
    <property type="evidence" value="ECO:0007669"/>
    <property type="project" value="UniProtKB-EC"/>
</dbReference>
<dbReference type="GO" id="GO:0046872">
    <property type="term" value="F:metal ion binding"/>
    <property type="evidence" value="ECO:0007669"/>
    <property type="project" value="UniProtKB-KW"/>
</dbReference>
<keyword evidence="13" id="KW-0418">Kinase</keyword>
<dbReference type="InterPro" id="IPR008731">
    <property type="entry name" value="PTS_EIN"/>
</dbReference>
<dbReference type="Pfam" id="PF00391">
    <property type="entry name" value="PEP-utilizers"/>
    <property type="match status" value="1"/>
</dbReference>
<dbReference type="Gene3D" id="3.20.20.60">
    <property type="entry name" value="Phosphoenolpyruvate-binding domains"/>
    <property type="match status" value="1"/>
</dbReference>
<evidence type="ECO:0000256" key="5">
    <source>
        <dbReference type="ARBA" id="ARBA00012232"/>
    </source>
</evidence>
<dbReference type="GO" id="GO:0009401">
    <property type="term" value="P:phosphoenolpyruvate-dependent sugar phosphotransferase system"/>
    <property type="evidence" value="ECO:0007669"/>
    <property type="project" value="UniProtKB-KW"/>
</dbReference>
<evidence type="ECO:0000256" key="10">
    <source>
        <dbReference type="ARBA" id="ARBA00022679"/>
    </source>
</evidence>
<dbReference type="AlphaFoldDB" id="A0A0W8FUE7"/>
<feature type="domain" description="PEP-utilising enzyme C-terminal" evidence="17">
    <location>
        <begin position="266"/>
        <end position="551"/>
    </location>
</feature>
<evidence type="ECO:0000259" key="16">
    <source>
        <dbReference type="Pfam" id="PF00391"/>
    </source>
</evidence>
<dbReference type="Gene3D" id="3.50.30.10">
    <property type="entry name" value="Phosphohistidine domain"/>
    <property type="match status" value="1"/>
</dbReference>
<keyword evidence="12" id="KW-0479">Metal-binding</keyword>
<evidence type="ECO:0000256" key="8">
    <source>
        <dbReference type="ARBA" id="ARBA00022490"/>
    </source>
</evidence>
<dbReference type="Pfam" id="PF05524">
    <property type="entry name" value="PEP-utilisers_N"/>
    <property type="match status" value="1"/>
</dbReference>
<dbReference type="InterPro" id="IPR040442">
    <property type="entry name" value="Pyrv_kinase-like_dom_sf"/>
</dbReference>
<dbReference type="PIRSF" id="PIRSF000732">
    <property type="entry name" value="PTS_enzyme_I"/>
    <property type="match status" value="1"/>
</dbReference>